<dbReference type="PANTHER" id="PTHR43639:SF1">
    <property type="entry name" value="SHORT-CHAIN DEHYDROGENASE_REDUCTASE FAMILY PROTEIN"/>
    <property type="match status" value="1"/>
</dbReference>
<gene>
    <name evidence="3" type="ORF">KV203_16930</name>
</gene>
<name>A0ABX8SAI3_9ACTN</name>
<dbReference type="SUPFAM" id="SSF51735">
    <property type="entry name" value="NAD(P)-binding Rossmann-fold domains"/>
    <property type="match status" value="1"/>
</dbReference>
<dbReference type="Pfam" id="PF13561">
    <property type="entry name" value="adh_short_C2"/>
    <property type="match status" value="1"/>
</dbReference>
<dbReference type="InterPro" id="IPR036291">
    <property type="entry name" value="NAD(P)-bd_dom_sf"/>
</dbReference>
<dbReference type="PANTHER" id="PTHR43639">
    <property type="entry name" value="OXIDOREDUCTASE, SHORT-CHAIN DEHYDROGENASE/REDUCTASE FAMILY (AFU_ORTHOLOGUE AFUA_5G02870)"/>
    <property type="match status" value="1"/>
</dbReference>
<dbReference type="Proteomes" id="UP000887023">
    <property type="component" value="Chromosome"/>
</dbReference>
<evidence type="ECO:0000313" key="4">
    <source>
        <dbReference type="Proteomes" id="UP000887023"/>
    </source>
</evidence>
<keyword evidence="4" id="KW-1185">Reference proteome</keyword>
<dbReference type="PRINTS" id="PR00081">
    <property type="entry name" value="GDHRDH"/>
</dbReference>
<dbReference type="Gene3D" id="3.40.50.720">
    <property type="entry name" value="NAD(P)-binding Rossmann-like Domain"/>
    <property type="match status" value="1"/>
</dbReference>
<reference evidence="3" key="1">
    <citation type="submission" date="2021-07" db="EMBL/GenBank/DDBJ databases">
        <title>Candidatus Kaistella beijingensis sp. nov. isolated from a municipal wastewater treatment plant is involved in sludge foaming.</title>
        <authorList>
            <person name="Song Y."/>
            <person name="Liu S.-J."/>
        </authorList>
    </citation>
    <scope>NUCLEOTIDE SEQUENCE</scope>
    <source>
        <strain evidence="3">DSM 43998</strain>
    </source>
</reference>
<evidence type="ECO:0000256" key="1">
    <source>
        <dbReference type="ARBA" id="ARBA00006484"/>
    </source>
</evidence>
<comment type="similarity">
    <text evidence="1">Belongs to the short-chain dehydrogenases/reductases (SDR) family.</text>
</comment>
<evidence type="ECO:0000256" key="2">
    <source>
        <dbReference type="ARBA" id="ARBA00023002"/>
    </source>
</evidence>
<keyword evidence="2" id="KW-0560">Oxidoreductase</keyword>
<dbReference type="RefSeq" id="WP_066474130.1">
    <property type="nucleotide sequence ID" value="NZ_CBCRUZ010000007.1"/>
</dbReference>
<dbReference type="InterPro" id="IPR002347">
    <property type="entry name" value="SDR_fam"/>
</dbReference>
<sequence length="255" mass="26989">MALLTDKTLVVAGVGPGLGREVALAAHREGGRVVLGARTEANLRAVAGELDRVTYQVTEITDGESCRRLVAAGTQAFGSVDALVVVAARDTDFGGIVDADLDTWRAALEVNLLGSMRLVQAAVPELARRGGSIVLIGTQAMFAPSLPQTAYAASKGALHAAMLSLAKELGPQAIRVNTVVPTWMWGPNVEAYVQFQAERKGVEPAEVQAGIARRMALREIPEDGDVANAVIFFASELSRMVTGQTLFVNAGEYFR</sequence>
<evidence type="ECO:0000313" key="3">
    <source>
        <dbReference type="EMBL" id="QXQ13485.1"/>
    </source>
</evidence>
<dbReference type="NCBIfam" id="NF005909">
    <property type="entry name" value="PRK07890.1"/>
    <property type="match status" value="1"/>
</dbReference>
<accession>A0ABX8SAI3</accession>
<organism evidence="3 4">
    <name type="scientific">Skermania pinensis</name>
    <dbReference type="NCBI Taxonomy" id="39122"/>
    <lineage>
        <taxon>Bacteria</taxon>
        <taxon>Bacillati</taxon>
        <taxon>Actinomycetota</taxon>
        <taxon>Actinomycetes</taxon>
        <taxon>Mycobacteriales</taxon>
        <taxon>Gordoniaceae</taxon>
        <taxon>Skermania</taxon>
    </lineage>
</organism>
<proteinExistence type="inferred from homology"/>
<dbReference type="EMBL" id="CP079105">
    <property type="protein sequence ID" value="QXQ13485.1"/>
    <property type="molecule type" value="Genomic_DNA"/>
</dbReference>
<protein>
    <submittedName>
        <fullName evidence="3">SDR family oxidoreductase</fullName>
    </submittedName>
</protein>
<dbReference type="CDD" id="cd05233">
    <property type="entry name" value="SDR_c"/>
    <property type="match status" value="1"/>
</dbReference>